<keyword evidence="2" id="KW-1185">Reference proteome</keyword>
<gene>
    <name evidence="1" type="ORF">Pmani_025354</name>
</gene>
<dbReference type="AlphaFoldDB" id="A0AAE1P5P5"/>
<sequence>MGGKQAIAGPVSGYCLGKKEDWWLESSEVRGDHVVKSYKSIEYLAMAVASFGAMQYLVVAESRALKWSESRVGNNWTLDCYPGRLQVKRGFTCHVLPDGADSGENIYFGWKKAGGEVYGDEKYKYYNRPICPSRSPFGRYSCSGAVGVPCRQSFDVRQVYHSAC</sequence>
<accession>A0AAE1P5P5</accession>
<organism evidence="1 2">
    <name type="scientific">Petrolisthes manimaculis</name>
    <dbReference type="NCBI Taxonomy" id="1843537"/>
    <lineage>
        <taxon>Eukaryota</taxon>
        <taxon>Metazoa</taxon>
        <taxon>Ecdysozoa</taxon>
        <taxon>Arthropoda</taxon>
        <taxon>Crustacea</taxon>
        <taxon>Multicrustacea</taxon>
        <taxon>Malacostraca</taxon>
        <taxon>Eumalacostraca</taxon>
        <taxon>Eucarida</taxon>
        <taxon>Decapoda</taxon>
        <taxon>Pleocyemata</taxon>
        <taxon>Anomura</taxon>
        <taxon>Galatheoidea</taxon>
        <taxon>Porcellanidae</taxon>
        <taxon>Petrolisthes</taxon>
    </lineage>
</organism>
<dbReference type="EMBL" id="JAWZYT010002710">
    <property type="protein sequence ID" value="KAK4302565.1"/>
    <property type="molecule type" value="Genomic_DNA"/>
</dbReference>
<protein>
    <submittedName>
        <fullName evidence="1">Uncharacterized protein</fullName>
    </submittedName>
</protein>
<reference evidence="1" key="1">
    <citation type="submission" date="2023-11" db="EMBL/GenBank/DDBJ databases">
        <title>Genome assemblies of two species of porcelain crab, Petrolisthes cinctipes and Petrolisthes manimaculis (Anomura: Porcellanidae).</title>
        <authorList>
            <person name="Angst P."/>
        </authorList>
    </citation>
    <scope>NUCLEOTIDE SEQUENCE</scope>
    <source>
        <strain evidence="1">PB745_02</strain>
        <tissue evidence="1">Gill</tissue>
    </source>
</reference>
<dbReference type="Proteomes" id="UP001292094">
    <property type="component" value="Unassembled WGS sequence"/>
</dbReference>
<name>A0AAE1P5P5_9EUCA</name>
<proteinExistence type="predicted"/>
<comment type="caution">
    <text evidence="1">The sequence shown here is derived from an EMBL/GenBank/DDBJ whole genome shotgun (WGS) entry which is preliminary data.</text>
</comment>
<evidence type="ECO:0000313" key="2">
    <source>
        <dbReference type="Proteomes" id="UP001292094"/>
    </source>
</evidence>
<evidence type="ECO:0000313" key="1">
    <source>
        <dbReference type="EMBL" id="KAK4302565.1"/>
    </source>
</evidence>